<protein>
    <submittedName>
        <fullName evidence="6">Leucine-rich repeat isoform f</fullName>
    </submittedName>
</protein>
<feature type="compositionally biased region" description="Polar residues" evidence="4">
    <location>
        <begin position="851"/>
        <end position="878"/>
    </location>
</feature>
<dbReference type="PANTHER" id="PTHR24201">
    <property type="entry name" value="ANK_REP_REGION DOMAIN-CONTAINING PROTEIN"/>
    <property type="match status" value="1"/>
</dbReference>
<dbReference type="GO" id="GO:0005525">
    <property type="term" value="F:GTP binding"/>
    <property type="evidence" value="ECO:0007669"/>
    <property type="project" value="InterPro"/>
</dbReference>
<feature type="domain" description="RGS" evidence="5">
    <location>
        <begin position="1437"/>
        <end position="1557"/>
    </location>
</feature>
<dbReference type="OrthoDB" id="10266999at2759"/>
<dbReference type="CDD" id="cd07440">
    <property type="entry name" value="RGS"/>
    <property type="match status" value="1"/>
</dbReference>
<dbReference type="PROSITE" id="PS51421">
    <property type="entry name" value="RAS"/>
    <property type="match status" value="1"/>
</dbReference>
<dbReference type="PRINTS" id="PR01301">
    <property type="entry name" value="RGSPROTEIN"/>
</dbReference>
<feature type="compositionally biased region" description="Basic and acidic residues" evidence="4">
    <location>
        <begin position="839"/>
        <end position="849"/>
    </location>
</feature>
<dbReference type="InterPro" id="IPR032675">
    <property type="entry name" value="LRR_dom_sf"/>
</dbReference>
<dbReference type="InterPro" id="IPR016137">
    <property type="entry name" value="RGS"/>
</dbReference>
<dbReference type="Gene3D" id="3.80.10.10">
    <property type="entry name" value="Ribonuclease Inhibitor"/>
    <property type="match status" value="1"/>
</dbReference>
<feature type="compositionally biased region" description="Polar residues" evidence="4">
    <location>
        <begin position="1127"/>
        <end position="1142"/>
    </location>
</feature>
<evidence type="ECO:0000256" key="2">
    <source>
        <dbReference type="ARBA" id="ARBA00023043"/>
    </source>
</evidence>
<evidence type="ECO:0000256" key="4">
    <source>
        <dbReference type="SAM" id="MobiDB-lite"/>
    </source>
</evidence>
<dbReference type="SMART" id="SM00174">
    <property type="entry name" value="RHO"/>
    <property type="match status" value="1"/>
</dbReference>
<dbReference type="SUPFAM" id="SSF52540">
    <property type="entry name" value="P-loop containing nucleoside triphosphate hydrolases"/>
    <property type="match status" value="1"/>
</dbReference>
<dbReference type="InterPro" id="IPR001806">
    <property type="entry name" value="Small_GTPase"/>
</dbReference>
<dbReference type="InterPro" id="IPR044926">
    <property type="entry name" value="RGS_subdomain_2"/>
</dbReference>
<evidence type="ECO:0000256" key="1">
    <source>
        <dbReference type="ARBA" id="ARBA00022737"/>
    </source>
</evidence>
<dbReference type="SMART" id="SM00315">
    <property type="entry name" value="RGS"/>
    <property type="match status" value="1"/>
</dbReference>
<dbReference type="SUPFAM" id="SSF48097">
    <property type="entry name" value="Regulator of G-protein signaling, RGS"/>
    <property type="match status" value="1"/>
</dbReference>
<organism evidence="6 7">
    <name type="scientific">Anaeramoeba ignava</name>
    <name type="common">Anaerobic marine amoeba</name>
    <dbReference type="NCBI Taxonomy" id="1746090"/>
    <lineage>
        <taxon>Eukaryota</taxon>
        <taxon>Metamonada</taxon>
        <taxon>Anaeramoebidae</taxon>
        <taxon>Anaeramoeba</taxon>
    </lineage>
</organism>
<name>A0A9Q0L923_ANAIG</name>
<dbReference type="Gene3D" id="1.25.40.20">
    <property type="entry name" value="Ankyrin repeat-containing domain"/>
    <property type="match status" value="2"/>
</dbReference>
<evidence type="ECO:0000313" key="6">
    <source>
        <dbReference type="EMBL" id="KAJ5067650.1"/>
    </source>
</evidence>
<dbReference type="Gene3D" id="3.40.50.300">
    <property type="entry name" value="P-loop containing nucleotide triphosphate hydrolases"/>
    <property type="match status" value="1"/>
</dbReference>
<dbReference type="Proteomes" id="UP001149090">
    <property type="component" value="Unassembled WGS sequence"/>
</dbReference>
<dbReference type="Pfam" id="PF00071">
    <property type="entry name" value="Ras"/>
    <property type="match status" value="1"/>
</dbReference>
<dbReference type="PROSITE" id="PS50088">
    <property type="entry name" value="ANK_REPEAT"/>
    <property type="match status" value="4"/>
</dbReference>
<feature type="compositionally biased region" description="Basic and acidic residues" evidence="4">
    <location>
        <begin position="807"/>
        <end position="822"/>
    </location>
</feature>
<evidence type="ECO:0000259" key="5">
    <source>
        <dbReference type="PROSITE" id="PS50132"/>
    </source>
</evidence>
<dbReference type="GO" id="GO:0003924">
    <property type="term" value="F:GTPase activity"/>
    <property type="evidence" value="ECO:0007669"/>
    <property type="project" value="InterPro"/>
</dbReference>
<keyword evidence="2 3" id="KW-0040">ANK repeat</keyword>
<comment type="caution">
    <text evidence="6">The sequence shown here is derived from an EMBL/GenBank/DDBJ whole genome shotgun (WGS) entry which is preliminary data.</text>
</comment>
<dbReference type="SUPFAM" id="SSF52047">
    <property type="entry name" value="RNI-like"/>
    <property type="match status" value="2"/>
</dbReference>
<feature type="repeat" description="ANK" evidence="3">
    <location>
        <begin position="1069"/>
        <end position="1101"/>
    </location>
</feature>
<reference evidence="6" key="1">
    <citation type="submission" date="2022-10" db="EMBL/GenBank/DDBJ databases">
        <title>Novel sulphate-reducing endosymbionts in the free-living metamonad Anaeramoeba.</title>
        <authorList>
            <person name="Jerlstrom-Hultqvist J."/>
            <person name="Cepicka I."/>
            <person name="Gallot-Lavallee L."/>
            <person name="Salas-Leiva D."/>
            <person name="Curtis B.A."/>
            <person name="Zahonova K."/>
            <person name="Pipaliya S."/>
            <person name="Dacks J."/>
            <person name="Roger A.J."/>
        </authorList>
    </citation>
    <scope>NUCLEOTIDE SEQUENCE</scope>
    <source>
        <strain evidence="6">BMAN</strain>
    </source>
</reference>
<keyword evidence="7" id="KW-1185">Reference proteome</keyword>
<sequence length="1563" mass="175609">MEETINQILSIQQEELINTYSVQIQKKSKSKSKSKKIIQILILTHSGIFIAESDESKISIGKKNHFFDLIGITSVDNLHVTFIFTNSKIEIQSTESDKIIEQIYGQFNLIKDAHPRIDSLKFIVSPEKRQERILEVVEKIQKSQQEQINSGKNLSEIYQAIASNLNLPSPPTFLKFLNDLANSKTRRITIQDFSKMENGGSSFDLRPLFETLKYTQWFTEIRIEGPQRKETIKLLANAVETNTAMKIIVIQNTGCTTGFSELGQAMIKNTKLALETLEILGHKLKTKSAALIAEAAGKLGTLKVLKLNNCMINSKTLGSMMNKLKANDSLFPQLSCLDLGHNEIGKSGTKTVVKVLEKMANKRTENIPISLFFGNTNLDLEPFLSVLENKLKKFVRALDISGNRLEKPESAEKLVKFVIGSDSLRHLNISQTGIKVEEFAKIFEHVARKSKTQFALYASGNSLGEKGAKILCKYLPDCKQLVKLHIDDNAFGAEGVTEIIDILCQNSHLQRLSISNNLGENEDKKKLSLVGKKLSALVSTTTSITEICMKGSRNRCLGEYLVPSLKSLVFNKTIKVLNIEGNFIQEQGIRTLCDMLKKNKTLQKVYWDANGSTVASIEAFLEMLSVNSSLIESPFPESDFANEKNSNVLNSLLSLREKIEEKLILNLRGSPDEYSNSKRSNRKINSILEKKSFQHFERLARVPTDPTAVDQEESNTGNTTTTSSIAITGLSPRPNKPKTTTTKPIAISIKAVETSPNTSKASSLRQKTSQLVTRNRSTTQMGNSLVDPRFGDNTSINIISGKNKNNGNEEKNKNNGNEEKISLSKIQGMRHTTFAAWDTKTRSPKEKRSPRSTLFLQTSSPVSPTMSGQDAFSPNSEITNEKTNEKNANIPEKIKNILQKGDLKQLQKKQKALRMLSKMCEPQTNNTVLHYAAQSGKAEVLSWLLQKDEMPELVNARNANGMTPLHMLFTAQKETIEAVVLLCDFGAEISAKDSNELTALDHCINNYSISERPTLLADVMAVLLEKGADPNLVDSRRRTPLHRAAANGFLKGIKLLLEFESYINATDINNSTPLHESAKNGHPVCVRVLLKRGASYTRVDSESHTALDLARIYHQSACEKILEPLYSSNNTKNQTPNNQSRLLSPPSEFNRKNILHSIPKSKIFRVALLGPSRAGKTQLAHRFTSNSFSTNYSAILSSCFKKLVPFHGDQVLLKILDTSGSYHLSGLIYKWIQSSDGFILAYNCSHSKDQSFQQIEDVYFKKIKEIKGRSFPVVLTALGIDTPNRQVTMTDGQMLAEKLKCPFIETSAKKAQNVDLLFQTILEEMWVILNREEQLKNEELDILRHRLKAREERKKQRTELSKSAQQSPPNGNANSHANANSNTHANANSNTNIDETSELTQEIIAKSSLEVRKYTVFKKKSHAVLIQSPNETTKRIPFPEILANQTYIAFFEEFLKSEYCDENLMFYVSVQNMKTLDEDDNELLVLAAKDIYDTYISSESQFEININFEIRNTITEKIHSKIFTKHIFDSAQQAIRQLLERDSYPRFLKSPSYQKLLSSLEEK</sequence>
<gene>
    <name evidence="6" type="ORF">M0811_02838</name>
</gene>
<dbReference type="PANTHER" id="PTHR24201:SF16">
    <property type="entry name" value="ANKYRIN-1-LIKE-RELATED"/>
    <property type="match status" value="1"/>
</dbReference>
<dbReference type="SUPFAM" id="SSF48403">
    <property type="entry name" value="Ankyrin repeat"/>
    <property type="match status" value="1"/>
</dbReference>
<dbReference type="SMART" id="SM00175">
    <property type="entry name" value="RAB"/>
    <property type="match status" value="1"/>
</dbReference>
<feature type="region of interest" description="Disordered" evidence="4">
    <location>
        <begin position="705"/>
        <end position="887"/>
    </location>
</feature>
<feature type="compositionally biased region" description="Low complexity" evidence="4">
    <location>
        <begin position="795"/>
        <end position="806"/>
    </location>
</feature>
<dbReference type="PROSITE" id="PS51419">
    <property type="entry name" value="RAB"/>
    <property type="match status" value="1"/>
</dbReference>
<dbReference type="Gene3D" id="1.10.167.10">
    <property type="entry name" value="Regulator of G-protein Signalling 4, domain 2"/>
    <property type="match status" value="1"/>
</dbReference>
<dbReference type="InterPro" id="IPR002110">
    <property type="entry name" value="Ankyrin_rpt"/>
</dbReference>
<feature type="repeat" description="ANK" evidence="3">
    <location>
        <begin position="960"/>
        <end position="994"/>
    </location>
</feature>
<proteinExistence type="predicted"/>
<keyword evidence="1" id="KW-0677">Repeat</keyword>
<dbReference type="SMART" id="SM00368">
    <property type="entry name" value="LRR_RI"/>
    <property type="match status" value="6"/>
</dbReference>
<dbReference type="PROSITE" id="PS50297">
    <property type="entry name" value="ANK_REP_REGION"/>
    <property type="match status" value="2"/>
</dbReference>
<feature type="region of interest" description="Disordered" evidence="4">
    <location>
        <begin position="1127"/>
        <end position="1146"/>
    </location>
</feature>
<feature type="compositionally biased region" description="Low complexity" evidence="4">
    <location>
        <begin position="715"/>
        <end position="750"/>
    </location>
</feature>
<feature type="compositionally biased region" description="Polar residues" evidence="4">
    <location>
        <begin position="754"/>
        <end position="783"/>
    </location>
</feature>
<dbReference type="Pfam" id="PF00615">
    <property type="entry name" value="RGS"/>
    <property type="match status" value="1"/>
</dbReference>
<dbReference type="EMBL" id="JAPDFW010000125">
    <property type="protein sequence ID" value="KAJ5067650.1"/>
    <property type="molecule type" value="Genomic_DNA"/>
</dbReference>
<dbReference type="InterPro" id="IPR050776">
    <property type="entry name" value="Ank_Repeat/CDKN_Inhibitor"/>
</dbReference>
<feature type="repeat" description="ANK" evidence="3">
    <location>
        <begin position="924"/>
        <end position="956"/>
    </location>
</feature>
<dbReference type="Pfam" id="PF12796">
    <property type="entry name" value="Ank_2"/>
    <property type="match status" value="2"/>
</dbReference>
<feature type="compositionally biased region" description="Low complexity" evidence="4">
    <location>
        <begin position="1372"/>
        <end position="1391"/>
    </location>
</feature>
<feature type="region of interest" description="Disordered" evidence="4">
    <location>
        <begin position="1352"/>
        <end position="1391"/>
    </location>
</feature>
<dbReference type="SMART" id="SM00248">
    <property type="entry name" value="ANK"/>
    <property type="match status" value="5"/>
</dbReference>
<accession>A0A9Q0L923</accession>
<dbReference type="InterPro" id="IPR036770">
    <property type="entry name" value="Ankyrin_rpt-contain_sf"/>
</dbReference>
<dbReference type="GO" id="GO:0005634">
    <property type="term" value="C:nucleus"/>
    <property type="evidence" value="ECO:0007669"/>
    <property type="project" value="TreeGrafter"/>
</dbReference>
<dbReference type="InterPro" id="IPR036305">
    <property type="entry name" value="RGS_sf"/>
</dbReference>
<evidence type="ECO:0000313" key="7">
    <source>
        <dbReference type="Proteomes" id="UP001149090"/>
    </source>
</evidence>
<evidence type="ECO:0000256" key="3">
    <source>
        <dbReference type="PROSITE-ProRule" id="PRU00023"/>
    </source>
</evidence>
<dbReference type="InterPro" id="IPR027417">
    <property type="entry name" value="P-loop_NTPase"/>
</dbReference>
<feature type="repeat" description="ANK" evidence="3">
    <location>
        <begin position="1036"/>
        <end position="1068"/>
    </location>
</feature>
<dbReference type="SMART" id="SM00173">
    <property type="entry name" value="RAS"/>
    <property type="match status" value="1"/>
</dbReference>
<dbReference type="PROSITE" id="PS50132">
    <property type="entry name" value="RGS"/>
    <property type="match status" value="1"/>
</dbReference>
<feature type="compositionally biased region" description="Polar residues" evidence="4">
    <location>
        <begin position="1361"/>
        <end position="1371"/>
    </location>
</feature>